<keyword evidence="10" id="KW-0732">Signal</keyword>
<evidence type="ECO:0000256" key="6">
    <source>
        <dbReference type="ARBA" id="ARBA00022821"/>
    </source>
</evidence>
<evidence type="ECO:0000256" key="3">
    <source>
        <dbReference type="ARBA" id="ARBA00012001"/>
    </source>
</evidence>
<evidence type="ECO:0000256" key="5">
    <source>
        <dbReference type="ARBA" id="ARBA00022801"/>
    </source>
</evidence>
<dbReference type="EC" id="3.2.2.22" evidence="3 8"/>
<keyword evidence="9" id="KW-0812">Transmembrane</keyword>
<evidence type="ECO:0000256" key="1">
    <source>
        <dbReference type="ARBA" id="ARBA00000237"/>
    </source>
</evidence>
<dbReference type="PANTHER" id="PTHR33453:SF34">
    <property type="entry name" value="RIBOSOME-INACTIVATING PROTEIN"/>
    <property type="match status" value="1"/>
</dbReference>
<dbReference type="Gene3D" id="4.10.470.10">
    <property type="entry name" value="Ricin (A Subunit), domain 2"/>
    <property type="match status" value="1"/>
</dbReference>
<keyword evidence="12" id="KW-1185">Reference proteome</keyword>
<comment type="similarity">
    <text evidence="2">Belongs to the ribosome-inactivating protein family. Type 1 RIP subfamily.</text>
</comment>
<feature type="chain" id="PRO_5043855967" description="rRNA N-glycosylase" evidence="10">
    <location>
        <begin position="21"/>
        <end position="321"/>
    </location>
</feature>
<dbReference type="Proteomes" id="UP001443914">
    <property type="component" value="Unassembled WGS sequence"/>
</dbReference>
<dbReference type="GO" id="GO:0017148">
    <property type="term" value="P:negative regulation of translation"/>
    <property type="evidence" value="ECO:0007669"/>
    <property type="project" value="UniProtKB-KW"/>
</dbReference>
<feature type="transmembrane region" description="Helical" evidence="9">
    <location>
        <begin position="285"/>
        <end position="307"/>
    </location>
</feature>
<evidence type="ECO:0000313" key="12">
    <source>
        <dbReference type="Proteomes" id="UP001443914"/>
    </source>
</evidence>
<comment type="catalytic activity">
    <reaction evidence="1 8">
        <text>Endohydrolysis of the N-glycosidic bond at one specific adenosine on the 28S rRNA.</text>
        <dbReference type="EC" id="3.2.2.22"/>
    </reaction>
</comment>
<feature type="signal peptide" evidence="10">
    <location>
        <begin position="1"/>
        <end position="20"/>
    </location>
</feature>
<dbReference type="InterPro" id="IPR001574">
    <property type="entry name" value="Ribosome_inactivat_prot"/>
</dbReference>
<keyword evidence="9" id="KW-1133">Transmembrane helix</keyword>
<evidence type="ECO:0000313" key="11">
    <source>
        <dbReference type="EMBL" id="KAK9732707.1"/>
    </source>
</evidence>
<name>A0AAW1LGT4_SAPOF</name>
<keyword evidence="9" id="KW-0472">Membrane</keyword>
<evidence type="ECO:0000256" key="10">
    <source>
        <dbReference type="SAM" id="SignalP"/>
    </source>
</evidence>
<dbReference type="InterPro" id="IPR016139">
    <property type="entry name" value="Ribosome_inactivat_prot_sub2"/>
</dbReference>
<keyword evidence="5 8" id="KW-0378">Hydrolase</keyword>
<dbReference type="Gene3D" id="3.40.420.10">
    <property type="entry name" value="Ricin (A subunit), domain 1"/>
    <property type="match status" value="1"/>
</dbReference>
<comment type="caution">
    <text evidence="11">The sequence shown here is derived from an EMBL/GenBank/DDBJ whole genome shotgun (WGS) entry which is preliminary data.</text>
</comment>
<dbReference type="EMBL" id="JBDFQZ010000004">
    <property type="protein sequence ID" value="KAK9732707.1"/>
    <property type="molecule type" value="Genomic_DNA"/>
</dbReference>
<evidence type="ECO:0000256" key="9">
    <source>
        <dbReference type="SAM" id="Phobius"/>
    </source>
</evidence>
<evidence type="ECO:0000256" key="8">
    <source>
        <dbReference type="RuleBase" id="RU004915"/>
    </source>
</evidence>
<dbReference type="InterPro" id="IPR016138">
    <property type="entry name" value="Ribosome_inactivat_prot_sub1"/>
</dbReference>
<gene>
    <name evidence="11" type="ORF">RND81_04G016300</name>
</gene>
<dbReference type="SUPFAM" id="SSF56371">
    <property type="entry name" value="Ribosome inactivating proteins (RIP)"/>
    <property type="match status" value="1"/>
</dbReference>
<dbReference type="GO" id="GO:0090729">
    <property type="term" value="F:toxin activity"/>
    <property type="evidence" value="ECO:0007669"/>
    <property type="project" value="UniProtKB-KW"/>
</dbReference>
<dbReference type="InterPro" id="IPR017989">
    <property type="entry name" value="Ribosome_inactivat_1/2"/>
</dbReference>
<evidence type="ECO:0000256" key="7">
    <source>
        <dbReference type="ARBA" id="ARBA00023193"/>
    </source>
</evidence>
<dbReference type="AlphaFoldDB" id="A0AAW1LGT4"/>
<evidence type="ECO:0000256" key="2">
    <source>
        <dbReference type="ARBA" id="ARBA00008544"/>
    </source>
</evidence>
<keyword evidence="4 8" id="KW-0800">Toxin</keyword>
<protein>
    <recommendedName>
        <fullName evidence="3 8">rRNA N-glycosylase</fullName>
        <ecNumber evidence="3 8">3.2.2.22</ecNumber>
    </recommendedName>
</protein>
<dbReference type="GO" id="GO:0006952">
    <property type="term" value="P:defense response"/>
    <property type="evidence" value="ECO:0007669"/>
    <property type="project" value="UniProtKB-KW"/>
</dbReference>
<dbReference type="PANTHER" id="PTHR33453">
    <property type="match status" value="1"/>
</dbReference>
<evidence type="ECO:0000256" key="4">
    <source>
        <dbReference type="ARBA" id="ARBA00022656"/>
    </source>
</evidence>
<proteinExistence type="inferred from homology"/>
<organism evidence="11 12">
    <name type="scientific">Saponaria officinalis</name>
    <name type="common">Common soapwort</name>
    <name type="synonym">Lychnis saponaria</name>
    <dbReference type="NCBI Taxonomy" id="3572"/>
    <lineage>
        <taxon>Eukaryota</taxon>
        <taxon>Viridiplantae</taxon>
        <taxon>Streptophyta</taxon>
        <taxon>Embryophyta</taxon>
        <taxon>Tracheophyta</taxon>
        <taxon>Spermatophyta</taxon>
        <taxon>Magnoliopsida</taxon>
        <taxon>eudicotyledons</taxon>
        <taxon>Gunneridae</taxon>
        <taxon>Pentapetalae</taxon>
        <taxon>Caryophyllales</taxon>
        <taxon>Caryophyllaceae</taxon>
        <taxon>Caryophylleae</taxon>
        <taxon>Saponaria</taxon>
    </lineage>
</organism>
<sequence>MKSWLVVVITWVILQSSAWAVTFTLDLTSVTETEYSTFLTNIRNNVRDATLVYGGTNIPVMGNNPATTFLRVDLIVSTGTVSLGIRRSDLYVVAYLANNDRNVRRVYYFSGLITSAQLDTLFPEARGAANQQIIKEYEENYASLEKAAKVNRKQAGLGIDKLVKYIAGVNGVARAVPTEAKFILVAVQMVSEATRFGYIQNQVLENFPSAFTPDDKVIILERNWDRISEAIKGSNEGVFPAPVVLKCDGITTTWTVNNATELNMGILKYLGSALLRSVKINIENVSVLLVSLILLIIIIIYVGYTLAKSHILKKATKTVRT</sequence>
<dbReference type="GO" id="GO:0030598">
    <property type="term" value="F:rRNA N-glycosylase activity"/>
    <property type="evidence" value="ECO:0007669"/>
    <property type="project" value="UniProtKB-EC"/>
</dbReference>
<dbReference type="InterPro" id="IPR036041">
    <property type="entry name" value="Ribosome-inact_prot_sf"/>
</dbReference>
<accession>A0AAW1LGT4</accession>
<keyword evidence="6 8" id="KW-0611">Plant defense</keyword>
<dbReference type="Pfam" id="PF00161">
    <property type="entry name" value="RIP"/>
    <property type="match status" value="1"/>
</dbReference>
<reference evidence="11" key="1">
    <citation type="submission" date="2024-03" db="EMBL/GenBank/DDBJ databases">
        <title>WGS assembly of Saponaria officinalis var. Norfolk2.</title>
        <authorList>
            <person name="Jenkins J."/>
            <person name="Shu S."/>
            <person name="Grimwood J."/>
            <person name="Barry K."/>
            <person name="Goodstein D."/>
            <person name="Schmutz J."/>
            <person name="Leebens-Mack J."/>
            <person name="Osbourn A."/>
        </authorList>
    </citation>
    <scope>NUCLEOTIDE SEQUENCE [LARGE SCALE GENOMIC DNA]</scope>
    <source>
        <strain evidence="11">JIC</strain>
    </source>
</reference>
<dbReference type="PRINTS" id="PR00396">
    <property type="entry name" value="SHIGARICIN"/>
</dbReference>
<keyword evidence="7 8" id="KW-0652">Protein synthesis inhibitor</keyword>